<keyword evidence="3" id="KW-1185">Reference proteome</keyword>
<evidence type="ECO:0000313" key="2">
    <source>
        <dbReference type="EMBL" id="PSR53298.1"/>
    </source>
</evidence>
<dbReference type="EMBL" id="PYFT01000001">
    <property type="protein sequence ID" value="PSR53298.1"/>
    <property type="molecule type" value="Genomic_DNA"/>
</dbReference>
<gene>
    <name evidence="2" type="ORF">AHMF7605_07010</name>
</gene>
<evidence type="ECO:0008006" key="4">
    <source>
        <dbReference type="Google" id="ProtNLM"/>
    </source>
</evidence>
<evidence type="ECO:0000256" key="1">
    <source>
        <dbReference type="SAM" id="SignalP"/>
    </source>
</evidence>
<dbReference type="OrthoDB" id="937176at2"/>
<proteinExistence type="predicted"/>
<feature type="signal peptide" evidence="1">
    <location>
        <begin position="1"/>
        <end position="21"/>
    </location>
</feature>
<keyword evidence="1" id="KW-0732">Signal</keyword>
<dbReference type="AlphaFoldDB" id="A0A2T2YCX8"/>
<feature type="chain" id="PRO_5015487954" description="DUF4397 domain-containing protein" evidence="1">
    <location>
        <begin position="22"/>
        <end position="259"/>
    </location>
</feature>
<dbReference type="Proteomes" id="UP000240357">
    <property type="component" value="Unassembled WGS sequence"/>
</dbReference>
<organism evidence="2 3">
    <name type="scientific">Adhaeribacter arboris</name>
    <dbReference type="NCBI Taxonomy" id="2072846"/>
    <lineage>
        <taxon>Bacteria</taxon>
        <taxon>Pseudomonadati</taxon>
        <taxon>Bacteroidota</taxon>
        <taxon>Cytophagia</taxon>
        <taxon>Cytophagales</taxon>
        <taxon>Hymenobacteraceae</taxon>
        <taxon>Adhaeribacter</taxon>
    </lineage>
</organism>
<name>A0A2T2YCX8_9BACT</name>
<sequence>MKKLVRKFSFLALALVGLVSCDEKDNETPKSPTVMVFTTAEDVDAKLAGFRSTLGDSLNTKPGKTSGRREVNWDAVPATFTNTNTFPFDFFNSPDPTLPAGRKRGILFNHPGATFRISDTNFNDVDPSYSTQFATFSPAKTFATISSTVTEVTFKVPGTNQDAFVKGFGAIFSDVDLPSSTTMEFFNGDKSLGIYPVKPRSGASSFSFLGVYFPDDKVTSVKIHAGNAKIAAGSTDTATYDVVVMDDFLYNEPIANTNQ</sequence>
<dbReference type="RefSeq" id="WP_106927784.1">
    <property type="nucleotide sequence ID" value="NZ_PYFT01000001.1"/>
</dbReference>
<dbReference type="PROSITE" id="PS51257">
    <property type="entry name" value="PROKAR_LIPOPROTEIN"/>
    <property type="match status" value="1"/>
</dbReference>
<comment type="caution">
    <text evidence="2">The sequence shown here is derived from an EMBL/GenBank/DDBJ whole genome shotgun (WGS) entry which is preliminary data.</text>
</comment>
<reference evidence="2 3" key="1">
    <citation type="submission" date="2018-03" db="EMBL/GenBank/DDBJ databases">
        <title>Adhaeribacter sp. HMF7605 Genome sequencing and assembly.</title>
        <authorList>
            <person name="Kang H."/>
            <person name="Kang J."/>
            <person name="Cha I."/>
            <person name="Kim H."/>
            <person name="Joh K."/>
        </authorList>
    </citation>
    <scope>NUCLEOTIDE SEQUENCE [LARGE SCALE GENOMIC DNA]</scope>
    <source>
        <strain evidence="2 3">HMF7605</strain>
    </source>
</reference>
<protein>
    <recommendedName>
        <fullName evidence="4">DUF4397 domain-containing protein</fullName>
    </recommendedName>
</protein>
<accession>A0A2T2YCX8</accession>
<evidence type="ECO:0000313" key="3">
    <source>
        <dbReference type="Proteomes" id="UP000240357"/>
    </source>
</evidence>